<dbReference type="Proteomes" id="UP000503297">
    <property type="component" value="Chromosome"/>
</dbReference>
<evidence type="ECO:0000256" key="1">
    <source>
        <dbReference type="ARBA" id="ARBA00004141"/>
    </source>
</evidence>
<sequence>MRDFPLIGNYWPGTSLIHRMDPRAKLLATLALILIAFTAQSFAALGVLTLFTLGVIMVAELPIRGVLRSIAPLIFFSVLTALLNLFWTQGGEVLVRLGPIAISEAGVRSAAFFGYRMLVLLVEVSLLTLTTRSLDISEAFERVGGPLKRLRVPVHELGMMMGIALRFLPQLAFEARSIYQAQLSRGADLTSGRGAARLRGMGAVIVPLFTGALRHAETLSYAMDARCYHGADGRTRLHPLTFDRIDLACPAVLALLLACLLLANLSPW</sequence>
<dbReference type="CDD" id="cd16914">
    <property type="entry name" value="EcfT"/>
    <property type="match status" value="1"/>
</dbReference>
<comment type="subcellular location">
    <subcellularLocation>
        <location evidence="1">Membrane</location>
        <topology evidence="1">Multi-pass membrane protein</topology>
    </subcellularLocation>
</comment>
<protein>
    <submittedName>
        <fullName evidence="5">Energy-coupling factor transporter transmembrane protein EcfT</fullName>
    </submittedName>
</protein>
<reference evidence="6" key="1">
    <citation type="submission" date="2020-05" db="EMBL/GenBank/DDBJ databases">
        <title>Novel species in genus Nocardioides.</title>
        <authorList>
            <person name="Zhang G."/>
        </authorList>
    </citation>
    <scope>NUCLEOTIDE SEQUENCE [LARGE SCALE GENOMIC DNA]</scope>
    <source>
        <strain evidence="6">zg-1050</strain>
    </source>
</reference>
<dbReference type="AlphaFoldDB" id="A0A6M8J9F6"/>
<evidence type="ECO:0000256" key="4">
    <source>
        <dbReference type="ARBA" id="ARBA00023136"/>
    </source>
</evidence>
<keyword evidence="3" id="KW-1133">Transmembrane helix</keyword>
<keyword evidence="2 5" id="KW-0812">Transmembrane</keyword>
<dbReference type="KEGG" id="bwa:HLV38_04390"/>
<dbReference type="PANTHER" id="PTHR33514:SF13">
    <property type="entry name" value="PROTEIN ABCI12, CHLOROPLASTIC"/>
    <property type="match status" value="1"/>
</dbReference>
<dbReference type="GO" id="GO:0005886">
    <property type="term" value="C:plasma membrane"/>
    <property type="evidence" value="ECO:0007669"/>
    <property type="project" value="TreeGrafter"/>
</dbReference>
<name>A0A6M8J9F6_9ACTN</name>
<accession>A0A6M8J9F6</accession>
<evidence type="ECO:0000256" key="2">
    <source>
        <dbReference type="ARBA" id="ARBA00022692"/>
    </source>
</evidence>
<keyword evidence="4" id="KW-0472">Membrane</keyword>
<dbReference type="Pfam" id="PF02361">
    <property type="entry name" value="CbiQ"/>
    <property type="match status" value="1"/>
</dbReference>
<dbReference type="EMBL" id="CP053716">
    <property type="protein sequence ID" value="QKF07442.1"/>
    <property type="molecule type" value="Genomic_DNA"/>
</dbReference>
<organism evidence="5 6">
    <name type="scientific">Berryella wangjianweii</name>
    <dbReference type="NCBI Taxonomy" id="2734634"/>
    <lineage>
        <taxon>Bacteria</taxon>
        <taxon>Bacillati</taxon>
        <taxon>Actinomycetota</taxon>
        <taxon>Coriobacteriia</taxon>
        <taxon>Eggerthellales</taxon>
        <taxon>Eggerthellaceae</taxon>
        <taxon>Berryella</taxon>
    </lineage>
</organism>
<dbReference type="InterPro" id="IPR003339">
    <property type="entry name" value="ABC/ECF_trnsptr_transmembrane"/>
</dbReference>
<evidence type="ECO:0000313" key="6">
    <source>
        <dbReference type="Proteomes" id="UP000503297"/>
    </source>
</evidence>
<gene>
    <name evidence="5" type="ORF">HLV38_04390</name>
</gene>
<dbReference type="PANTHER" id="PTHR33514">
    <property type="entry name" value="PROTEIN ABCI12, CHLOROPLASTIC"/>
    <property type="match status" value="1"/>
</dbReference>
<proteinExistence type="predicted"/>
<evidence type="ECO:0000313" key="5">
    <source>
        <dbReference type="EMBL" id="QKF07442.1"/>
    </source>
</evidence>
<dbReference type="RefSeq" id="WP_172164894.1">
    <property type="nucleotide sequence ID" value="NZ_CP053716.1"/>
</dbReference>
<keyword evidence="6" id="KW-1185">Reference proteome</keyword>
<evidence type="ECO:0000256" key="3">
    <source>
        <dbReference type="ARBA" id="ARBA00022989"/>
    </source>
</evidence>